<dbReference type="Pfam" id="PF02608">
    <property type="entry name" value="Bmp"/>
    <property type="match status" value="1"/>
</dbReference>
<accession>A0AA42DJW7</accession>
<evidence type="ECO:0000313" key="4">
    <source>
        <dbReference type="EMBL" id="MDA3730401.1"/>
    </source>
</evidence>
<evidence type="ECO:0000259" key="3">
    <source>
        <dbReference type="Pfam" id="PF02608"/>
    </source>
</evidence>
<dbReference type="CDD" id="cd19963">
    <property type="entry name" value="PBP1_BMP-like"/>
    <property type="match status" value="1"/>
</dbReference>
<name>A0AA42DJW7_9FIRM</name>
<dbReference type="PANTHER" id="PTHR43208">
    <property type="entry name" value="ABC TRANSPORTER SUBSTRATE-BINDING PROTEIN"/>
    <property type="match status" value="1"/>
</dbReference>
<organism evidence="4 5">
    <name type="scientific">Holtiella tumoricola</name>
    <dbReference type="NCBI Taxonomy" id="3018743"/>
    <lineage>
        <taxon>Bacteria</taxon>
        <taxon>Bacillati</taxon>
        <taxon>Bacillota</taxon>
        <taxon>Clostridia</taxon>
        <taxon>Lachnospirales</taxon>
        <taxon>Cellulosilyticaceae</taxon>
        <taxon>Holtiella</taxon>
    </lineage>
</organism>
<feature type="domain" description="ABC transporter substrate-binding protein PnrA-like" evidence="3">
    <location>
        <begin position="299"/>
        <end position="585"/>
    </location>
</feature>
<evidence type="ECO:0000313" key="5">
    <source>
        <dbReference type="Proteomes" id="UP001169242"/>
    </source>
</evidence>
<keyword evidence="5" id="KW-1185">Reference proteome</keyword>
<proteinExistence type="predicted"/>
<comment type="caution">
    <text evidence="4">The sequence shown here is derived from an EMBL/GenBank/DDBJ whole genome shotgun (WGS) entry which is preliminary data.</text>
</comment>
<protein>
    <submittedName>
        <fullName evidence="4">BMP family ABC transporter substrate-binding protein</fullName>
    </submittedName>
</protein>
<dbReference type="PANTHER" id="PTHR43208:SF1">
    <property type="entry name" value="ABC TRANSPORTER SUBSTRATE-BINDING PROTEIN"/>
    <property type="match status" value="1"/>
</dbReference>
<keyword evidence="2" id="KW-0175">Coiled coil</keyword>
<evidence type="ECO:0000256" key="1">
    <source>
        <dbReference type="ARBA" id="ARBA00022729"/>
    </source>
</evidence>
<dbReference type="RefSeq" id="WP_053984951.1">
    <property type="nucleotide sequence ID" value="NZ_JAQIFT010000013.1"/>
</dbReference>
<gene>
    <name evidence="4" type="ORF">PBV87_02635</name>
</gene>
<feature type="coiled-coil region" evidence="2">
    <location>
        <begin position="247"/>
        <end position="274"/>
    </location>
</feature>
<keyword evidence="1" id="KW-0732">Signal</keyword>
<dbReference type="GO" id="GO:0005886">
    <property type="term" value="C:plasma membrane"/>
    <property type="evidence" value="ECO:0007669"/>
    <property type="project" value="InterPro"/>
</dbReference>
<sequence length="653" mass="74663">MNQLELENVYEQANKSAKQSWNAMVNKGEIGYLPSLDGVMQSSEILSEVSLGLVEIPINKITGTYTHSRSISFAHNFMPLMGINTEFANKWMSLYRAHVNEGIRDPIKVYEYLNRFFVVEGNKRVSVLKYVGATSFNAYVTRLVPKRDPGNKVNTIYYEFLDFYKNTHINIIWFTQPGRFKELNEFINQYKWSKNVFDSKEKQFIAEIYRPFRNIYLKEGGARLKITTGDALLNFLKIYGLPEEITANEHKEYIQKLIAELEAIEQDEANVKTDSLEVPKKKGMLSSITDRLSFRRTLKIAFVYAKAPETSGWAYSHELGRLHINNIFKDQIQTTKIINVPESAEAYEVFEQLAKEKYDIIFTTSPTFVAPALKAAMQYPEVKFFNCAGTHSYKSLTLYFGRIHEPRYILGMIAGAMTKTNIIGYVAPYPISEVVSSINAFTLGVRAVNPYAKVKAMWTYRWDNPEQGKDVAKHLIEAGVDIISNEDLPVPGDMSKEYGVYAIGKDEQDKKHYAMAIWNWGVFYESVIRNILTGTWKTLADISAGDQPMNFWLGMNTGIVDVLYSNRNINQPMKSLVEGVKTAIIRNEFNPFIGPIYDQNKVLRVKTGQVCDYEDIINMDWLVDGVEGELPNTEDLKPTDPFSYMKNIVHNEG</sequence>
<dbReference type="InterPro" id="IPR052910">
    <property type="entry name" value="ABC-Purine-Binding"/>
</dbReference>
<dbReference type="Gene3D" id="3.40.50.2300">
    <property type="match status" value="2"/>
</dbReference>
<dbReference type="AlphaFoldDB" id="A0AA42DJW7"/>
<evidence type="ECO:0000256" key="2">
    <source>
        <dbReference type="SAM" id="Coils"/>
    </source>
</evidence>
<dbReference type="InterPro" id="IPR003760">
    <property type="entry name" value="PnrA-like"/>
</dbReference>
<dbReference type="EMBL" id="JAQIFT010000013">
    <property type="protein sequence ID" value="MDA3730401.1"/>
    <property type="molecule type" value="Genomic_DNA"/>
</dbReference>
<reference evidence="4" key="1">
    <citation type="journal article" date="2023" name="Int. J. Syst. Evol. Microbiol.">
        <title>&lt;i&gt;Holtiella tumoricola&lt;/i&gt; gen. nov. sp. nov., isolated from a human clinical sample.</title>
        <authorList>
            <person name="Allen-Vercoe E."/>
            <person name="Daigneault M.C."/>
            <person name="Vancuren S.J."/>
            <person name="Cochrane K."/>
            <person name="O'Neal L.L."/>
            <person name="Sankaranarayanan K."/>
            <person name="Lawson P.A."/>
        </authorList>
    </citation>
    <scope>NUCLEOTIDE SEQUENCE</scope>
    <source>
        <strain evidence="4">CC70A</strain>
    </source>
</reference>
<dbReference type="Proteomes" id="UP001169242">
    <property type="component" value="Unassembled WGS sequence"/>
</dbReference>